<name>A0ABW3C060_SPHXN</name>
<evidence type="ECO:0000256" key="1">
    <source>
        <dbReference type="ARBA" id="ARBA00006432"/>
    </source>
</evidence>
<dbReference type="InterPro" id="IPR020845">
    <property type="entry name" value="AMP-binding_CS"/>
</dbReference>
<dbReference type="PANTHER" id="PTHR42921:SF1">
    <property type="entry name" value="ACETOACETYL-COA SYNTHETASE"/>
    <property type="match status" value="1"/>
</dbReference>
<comment type="caution">
    <text evidence="7">The sequence shown here is derived from an EMBL/GenBank/DDBJ whole genome shotgun (WGS) entry which is preliminary data.</text>
</comment>
<dbReference type="InterPro" id="IPR032387">
    <property type="entry name" value="ACAS_N"/>
</dbReference>
<keyword evidence="3" id="KW-0547">Nucleotide-binding</keyword>
<feature type="domain" description="AMP-dependent synthetase/ligase" evidence="5">
    <location>
        <begin position="98"/>
        <end position="480"/>
    </location>
</feature>
<dbReference type="Pfam" id="PF00501">
    <property type="entry name" value="AMP-binding"/>
    <property type="match status" value="1"/>
</dbReference>
<dbReference type="EC" id="6.2.1.16" evidence="7"/>
<comment type="similarity">
    <text evidence="1">Belongs to the ATP-dependent AMP-binding enzyme family.</text>
</comment>
<evidence type="ECO:0000256" key="4">
    <source>
        <dbReference type="ARBA" id="ARBA00022840"/>
    </source>
</evidence>
<evidence type="ECO:0000256" key="2">
    <source>
        <dbReference type="ARBA" id="ARBA00022598"/>
    </source>
</evidence>
<dbReference type="InterPro" id="IPR042099">
    <property type="entry name" value="ANL_N_sf"/>
</dbReference>
<dbReference type="Gene3D" id="3.30.300.30">
    <property type="match status" value="1"/>
</dbReference>
<dbReference type="NCBIfam" id="NF002937">
    <property type="entry name" value="PRK03584.1"/>
    <property type="match status" value="1"/>
</dbReference>
<dbReference type="PANTHER" id="PTHR42921">
    <property type="entry name" value="ACETOACETYL-COA SYNTHETASE"/>
    <property type="match status" value="1"/>
</dbReference>
<keyword evidence="4" id="KW-0067">ATP-binding</keyword>
<gene>
    <name evidence="7" type="ORF">ACFQ00_03030</name>
</gene>
<sequence length="674" mass="74720">MTVNEGDVLWTPDPSWVERTQMNEFIRWLECERGQTLADDEALWRWSASSIEEFWAVLWDYFEIISDGSYEKVLTGPDIMNTRWFVGARLNYAEHVLRREGEAAPDEVALHHSSEIRPASTTSWQELGRQVRATATRLRALGVRPGQRVVSYMPNVPETVIAMLAATAIGAVWSSASPEFGAEAVLSRFQQIEPTILLVGDGYSFAGKRFDRREQVEIITAGLPSLRHIIWLPYLGLEAPVLAQPVHLWASVVEGPSPSRQDFRFERLPANHPLWVLYSSGTTGLPKAITHSHVGMTLDQLKSTRLHLDLRPGQSMFFYTTTGWMMWNFVVGTLLAGASAVLYDGSPTWPSIDALWDLTARSGTTMAGASPTLVAMMENGGIKPSETHDLSRLKAVVLGGAPSTPATFEWLYANVKQDLRVINTSGGTDMCGALVGAMPSRPVRAAEMQGRMLGMAVEAWSDSGEALTDRVGELVVTRPFPAMPLFFWGDFNNVRFKEAYFSDFPGVWRHGDYIKITEAGGCFIYGRSDATLNRYGVRIGTSEVYAILKELPRVSDSLIVCCETHDGGFYMPLFVSLKDGDQLDAELIAQINKALQERGSPRHVPDLIVQAPAIPYTRTGKKMEIPVRKLLMGAPVATVMNRDGMADGSTVDWYTSFAARPEIRARFNRDAFAA</sequence>
<dbReference type="Gene3D" id="3.40.50.12780">
    <property type="entry name" value="N-terminal domain of ligase-like"/>
    <property type="match status" value="1"/>
</dbReference>
<evidence type="ECO:0000256" key="3">
    <source>
        <dbReference type="ARBA" id="ARBA00022741"/>
    </source>
</evidence>
<dbReference type="InterPro" id="IPR005914">
    <property type="entry name" value="Acac_CoA_synth"/>
</dbReference>
<dbReference type="InterPro" id="IPR045851">
    <property type="entry name" value="AMP-bd_C_sf"/>
</dbReference>
<proteinExistence type="inferred from homology"/>
<dbReference type="SUPFAM" id="SSF56801">
    <property type="entry name" value="Acetyl-CoA synthetase-like"/>
    <property type="match status" value="1"/>
</dbReference>
<dbReference type="InterPro" id="IPR000873">
    <property type="entry name" value="AMP-dep_synth/lig_dom"/>
</dbReference>
<keyword evidence="8" id="KW-1185">Reference proteome</keyword>
<dbReference type="EMBL" id="JBHTIK010000002">
    <property type="protein sequence ID" value="MFD0847284.1"/>
    <property type="molecule type" value="Genomic_DNA"/>
</dbReference>
<evidence type="ECO:0000259" key="5">
    <source>
        <dbReference type="Pfam" id="PF00501"/>
    </source>
</evidence>
<keyword evidence="2 7" id="KW-0436">Ligase</keyword>
<organism evidence="7 8">
    <name type="scientific">Sphingosinicella xenopeptidilytica</name>
    <dbReference type="NCBI Taxonomy" id="364098"/>
    <lineage>
        <taxon>Bacteria</taxon>
        <taxon>Pseudomonadati</taxon>
        <taxon>Pseudomonadota</taxon>
        <taxon>Alphaproteobacteria</taxon>
        <taxon>Sphingomonadales</taxon>
        <taxon>Sphingosinicellaceae</taxon>
        <taxon>Sphingosinicella</taxon>
    </lineage>
</organism>
<evidence type="ECO:0000259" key="6">
    <source>
        <dbReference type="Pfam" id="PF16177"/>
    </source>
</evidence>
<dbReference type="NCBIfam" id="TIGR01217">
    <property type="entry name" value="ac_ac_CoA_syn"/>
    <property type="match status" value="1"/>
</dbReference>
<dbReference type="GO" id="GO:0030729">
    <property type="term" value="F:acetoacetate-CoA ligase activity"/>
    <property type="evidence" value="ECO:0007669"/>
    <property type="project" value="UniProtKB-EC"/>
</dbReference>
<dbReference type="RefSeq" id="WP_381486024.1">
    <property type="nucleotide sequence ID" value="NZ_JBHTIK010000002.1"/>
</dbReference>
<accession>A0ABW3C060</accession>
<dbReference type="Proteomes" id="UP001597124">
    <property type="component" value="Unassembled WGS sequence"/>
</dbReference>
<evidence type="ECO:0000313" key="7">
    <source>
        <dbReference type="EMBL" id="MFD0847284.1"/>
    </source>
</evidence>
<dbReference type="PROSITE" id="PS00455">
    <property type="entry name" value="AMP_BINDING"/>
    <property type="match status" value="1"/>
</dbReference>
<reference evidence="8" key="1">
    <citation type="journal article" date="2019" name="Int. J. Syst. Evol. Microbiol.">
        <title>The Global Catalogue of Microorganisms (GCM) 10K type strain sequencing project: providing services to taxonomists for standard genome sequencing and annotation.</title>
        <authorList>
            <consortium name="The Broad Institute Genomics Platform"/>
            <consortium name="The Broad Institute Genome Sequencing Center for Infectious Disease"/>
            <person name="Wu L."/>
            <person name="Ma J."/>
        </authorList>
    </citation>
    <scope>NUCLEOTIDE SEQUENCE [LARGE SCALE GENOMIC DNA]</scope>
    <source>
        <strain evidence="8">CCUG 52537</strain>
    </source>
</reference>
<feature type="domain" description="Acetyl-coenzyme A synthetase N-terminal" evidence="6">
    <location>
        <begin position="41"/>
        <end position="95"/>
    </location>
</feature>
<dbReference type="Pfam" id="PF16177">
    <property type="entry name" value="ACAS_N"/>
    <property type="match status" value="1"/>
</dbReference>
<protein>
    <submittedName>
        <fullName evidence="7">Acetoacetate--CoA ligase</fullName>
        <ecNumber evidence="7">6.2.1.16</ecNumber>
    </submittedName>
</protein>
<evidence type="ECO:0000313" key="8">
    <source>
        <dbReference type="Proteomes" id="UP001597124"/>
    </source>
</evidence>